<dbReference type="PANTHER" id="PTHR48182:SF2">
    <property type="entry name" value="PROTEIN SERAC1"/>
    <property type="match status" value="1"/>
</dbReference>
<gene>
    <name evidence="6" type="ORF">GKIL_3604</name>
</gene>
<dbReference type="GO" id="GO:0016020">
    <property type="term" value="C:membrane"/>
    <property type="evidence" value="ECO:0007669"/>
    <property type="project" value="UniProtKB-SubCell"/>
</dbReference>
<organism evidence="6 7">
    <name type="scientific">Gloeobacter kilaueensis (strain ATCC BAA-2537 / CCAP 1431/1 / ULC 316 / JS1)</name>
    <dbReference type="NCBI Taxonomy" id="1183438"/>
    <lineage>
        <taxon>Bacteria</taxon>
        <taxon>Bacillati</taxon>
        <taxon>Cyanobacteriota</taxon>
        <taxon>Cyanophyceae</taxon>
        <taxon>Gloeobacterales</taxon>
        <taxon>Gloeobacteraceae</taxon>
        <taxon>Gloeobacter</taxon>
    </lineage>
</organism>
<evidence type="ECO:0000256" key="4">
    <source>
        <dbReference type="ARBA" id="ARBA00023136"/>
    </source>
</evidence>
<keyword evidence="3" id="KW-0256">Endoplasmic reticulum</keyword>
<dbReference type="OrthoDB" id="503948at2"/>
<accession>U5QQA6</accession>
<name>U5QQA6_GLOK1</name>
<evidence type="ECO:0000256" key="5">
    <source>
        <dbReference type="SAM" id="MobiDB-lite"/>
    </source>
</evidence>
<dbReference type="EMBL" id="CP003587">
    <property type="protein sequence ID" value="AGY59850.1"/>
    <property type="molecule type" value="Genomic_DNA"/>
</dbReference>
<dbReference type="Gene3D" id="3.40.50.1820">
    <property type="entry name" value="alpha/beta hydrolase"/>
    <property type="match status" value="1"/>
</dbReference>
<evidence type="ECO:0000256" key="3">
    <source>
        <dbReference type="ARBA" id="ARBA00022824"/>
    </source>
</evidence>
<sequence length="395" mass="42965">MSELIPILGTRAPDRRGDVVFIHGLNGDPRATWQPEEQPDRFWPNWLGEDIASIGVWSLGYSVSSFGWKGSTMPLADRAVNALVLLETNSIGTEKPVVFIAHSLGGLLVKEMLRKATYGSVPEGEALAEHTRGVVFLSTPHSGSNLANFVSYLKFLLPTVSISELNTQEPRLRELNSWYRNNVQKLSIKTQVYCERKPTPAGRNWLGQLVSTIVVDASSADPGLAGVTAVPMDDDHITISRPERGGMLYKRIRGFVEEQFDQPLPSTQNAAASRRDEPPTSSEGDVAIGGNVVGGVIVTGDGNVIHMGEAPPDQQGHPGRDVLPDLQTLVNTLNRLLPVQLSQLFLILQVPPEIMPGTGALHGERVIALIQWSQSSTGAGLARIQEELDKILRSQ</sequence>
<reference evidence="6 7" key="1">
    <citation type="journal article" date="2013" name="PLoS ONE">
        <title>Cultivation and Complete Genome Sequencing of Gloeobacter kilaueensis sp. nov., from a Lava Cave in Kilauea Caldera, Hawai'i.</title>
        <authorList>
            <person name="Saw J.H."/>
            <person name="Schatz M."/>
            <person name="Brown M.V."/>
            <person name="Kunkel D.D."/>
            <person name="Foster J.S."/>
            <person name="Shick H."/>
            <person name="Christensen S."/>
            <person name="Hou S."/>
            <person name="Wan X."/>
            <person name="Donachie S.P."/>
        </authorList>
    </citation>
    <scope>NUCLEOTIDE SEQUENCE [LARGE SCALE GENOMIC DNA]</scope>
    <source>
        <strain evidence="7">JS</strain>
    </source>
</reference>
<evidence type="ECO:0000256" key="1">
    <source>
        <dbReference type="ARBA" id="ARBA00004240"/>
    </source>
</evidence>
<dbReference type="PANTHER" id="PTHR48182">
    <property type="entry name" value="PROTEIN SERAC1"/>
    <property type="match status" value="1"/>
</dbReference>
<keyword evidence="4" id="KW-0472">Membrane</keyword>
<evidence type="ECO:0000313" key="6">
    <source>
        <dbReference type="EMBL" id="AGY59850.1"/>
    </source>
</evidence>
<evidence type="ECO:0008006" key="8">
    <source>
        <dbReference type="Google" id="ProtNLM"/>
    </source>
</evidence>
<dbReference type="RefSeq" id="WP_023175163.1">
    <property type="nucleotide sequence ID" value="NC_022600.1"/>
</dbReference>
<dbReference type="Proteomes" id="UP000017396">
    <property type="component" value="Chromosome"/>
</dbReference>
<dbReference type="KEGG" id="glj:GKIL_3604"/>
<proteinExistence type="predicted"/>
<dbReference type="InterPro" id="IPR052374">
    <property type="entry name" value="SERAC1"/>
</dbReference>
<dbReference type="eggNOG" id="COG1075">
    <property type="taxonomic scope" value="Bacteria"/>
</dbReference>
<comment type="subcellular location">
    <subcellularLocation>
        <location evidence="1">Endoplasmic reticulum</location>
    </subcellularLocation>
    <subcellularLocation>
        <location evidence="2">Membrane</location>
    </subcellularLocation>
</comment>
<evidence type="ECO:0000313" key="7">
    <source>
        <dbReference type="Proteomes" id="UP000017396"/>
    </source>
</evidence>
<evidence type="ECO:0000256" key="2">
    <source>
        <dbReference type="ARBA" id="ARBA00004370"/>
    </source>
</evidence>
<dbReference type="AlphaFoldDB" id="U5QQA6"/>
<protein>
    <recommendedName>
        <fullName evidence="8">Alpha/beta hydrolase</fullName>
    </recommendedName>
</protein>
<dbReference type="STRING" id="1183438.GKIL_3604"/>
<dbReference type="HOGENOM" id="CLU_697848_0_0_3"/>
<dbReference type="SUPFAM" id="SSF53474">
    <property type="entry name" value="alpha/beta-Hydrolases"/>
    <property type="match status" value="1"/>
</dbReference>
<feature type="region of interest" description="Disordered" evidence="5">
    <location>
        <begin position="260"/>
        <end position="288"/>
    </location>
</feature>
<dbReference type="InterPro" id="IPR029058">
    <property type="entry name" value="AB_hydrolase_fold"/>
</dbReference>
<keyword evidence="7" id="KW-1185">Reference proteome</keyword>